<gene>
    <name evidence="1" type="ORF">NSU_0987</name>
</gene>
<dbReference type="Proteomes" id="UP000004030">
    <property type="component" value="Unassembled WGS sequence"/>
</dbReference>
<dbReference type="AlphaFoldDB" id="G6E9G6"/>
<sequence length="44" mass="4877">MAAIKAAAFDPLMVIQQSNLHFQLPLVCFSTLDAQDWTSLPLTE</sequence>
<comment type="caution">
    <text evidence="1">The sequence shown here is derived from an EMBL/GenBank/DDBJ whole genome shotgun (WGS) entry which is preliminary data.</text>
</comment>
<evidence type="ECO:0000313" key="2">
    <source>
        <dbReference type="Proteomes" id="UP000004030"/>
    </source>
</evidence>
<dbReference type="EMBL" id="AGFM01000010">
    <property type="protein sequence ID" value="EHJ62065.1"/>
    <property type="molecule type" value="Genomic_DNA"/>
</dbReference>
<proteinExistence type="predicted"/>
<protein>
    <submittedName>
        <fullName evidence="1">Uncharacterized protein</fullName>
    </submittedName>
</protein>
<evidence type="ECO:0000313" key="1">
    <source>
        <dbReference type="EMBL" id="EHJ62065.1"/>
    </source>
</evidence>
<name>G6E9G6_9SPHN</name>
<organism evidence="1 2">
    <name type="scientific">Novosphingobium pentaromativorans US6-1</name>
    <dbReference type="NCBI Taxonomy" id="1088721"/>
    <lineage>
        <taxon>Bacteria</taxon>
        <taxon>Pseudomonadati</taxon>
        <taxon>Pseudomonadota</taxon>
        <taxon>Alphaproteobacteria</taxon>
        <taxon>Sphingomonadales</taxon>
        <taxon>Sphingomonadaceae</taxon>
        <taxon>Novosphingobium</taxon>
    </lineage>
</organism>
<reference evidence="1 2" key="1">
    <citation type="journal article" date="2012" name="J. Bacteriol.">
        <title>Genome sequence of benzo(a)pyrene-degrading bacterium Novosphingobium pentaromativorans US6-1.</title>
        <authorList>
            <person name="Luo Y.R."/>
            <person name="Kang S.G."/>
            <person name="Kim S.J."/>
            <person name="Kim M.R."/>
            <person name="Li N."/>
            <person name="Lee J.H."/>
            <person name="Kwon K.K."/>
        </authorList>
    </citation>
    <scope>NUCLEOTIDE SEQUENCE [LARGE SCALE GENOMIC DNA]</scope>
    <source>
        <strain evidence="1 2">US6-1</strain>
    </source>
</reference>
<keyword evidence="2" id="KW-1185">Reference proteome</keyword>
<accession>G6E9G6</accession>